<dbReference type="Pfam" id="PF13704">
    <property type="entry name" value="Glyco_tranf_2_4"/>
    <property type="match status" value="1"/>
</dbReference>
<dbReference type="SUPFAM" id="SSF53448">
    <property type="entry name" value="Nucleotide-diphospho-sugar transferases"/>
    <property type="match status" value="1"/>
</dbReference>
<dbReference type="CDD" id="cd00761">
    <property type="entry name" value="Glyco_tranf_GTA_type"/>
    <property type="match status" value="1"/>
</dbReference>
<evidence type="ECO:0000256" key="1">
    <source>
        <dbReference type="ARBA" id="ARBA00004167"/>
    </source>
</evidence>
<comment type="caution">
    <text evidence="4">The sequence shown here is derived from an EMBL/GenBank/DDBJ whole genome shotgun (WGS) entry which is preliminary data.</text>
</comment>
<comment type="subcellular location">
    <subcellularLocation>
        <location evidence="1">Membrane</location>
        <topology evidence="1">Single-pass membrane protein</topology>
    </subcellularLocation>
</comment>
<keyword evidence="3" id="KW-1133">Transmembrane helix</keyword>
<organism evidence="4 5">
    <name type="scientific">Swaminathania salitolerans</name>
    <dbReference type="NCBI Taxonomy" id="182838"/>
    <lineage>
        <taxon>Bacteria</taxon>
        <taxon>Pseudomonadati</taxon>
        <taxon>Pseudomonadota</taxon>
        <taxon>Alphaproteobacteria</taxon>
        <taxon>Acetobacterales</taxon>
        <taxon>Acetobacteraceae</taxon>
        <taxon>Swaminathania</taxon>
    </lineage>
</organism>
<gene>
    <name evidence="4" type="ORF">SSA02_15890</name>
</gene>
<accession>A0A511BQ08</accession>
<dbReference type="Gene3D" id="3.90.550.10">
    <property type="entry name" value="Spore Coat Polysaccharide Biosynthesis Protein SpsA, Chain A"/>
    <property type="match status" value="1"/>
</dbReference>
<protein>
    <submittedName>
        <fullName evidence="4">Uncharacterized protein</fullName>
    </submittedName>
</protein>
<dbReference type="PANTHER" id="PTHR21461:SF69">
    <property type="entry name" value="GLYCOSYLTRANSFERASE FAMILY 92 PROTEIN"/>
    <property type="match status" value="1"/>
</dbReference>
<evidence type="ECO:0000313" key="4">
    <source>
        <dbReference type="EMBL" id="GEL02426.1"/>
    </source>
</evidence>
<dbReference type="PANTHER" id="PTHR21461">
    <property type="entry name" value="GLYCOSYLTRANSFERASE FAMILY 92 PROTEIN"/>
    <property type="match status" value="1"/>
</dbReference>
<name>A0A511BQ08_9PROT</name>
<evidence type="ECO:0000256" key="3">
    <source>
        <dbReference type="ARBA" id="ARBA00022989"/>
    </source>
</evidence>
<dbReference type="OrthoDB" id="1997677at2"/>
<keyword evidence="2" id="KW-0812">Transmembrane</keyword>
<evidence type="ECO:0000313" key="5">
    <source>
        <dbReference type="Proteomes" id="UP000321405"/>
    </source>
</evidence>
<dbReference type="Proteomes" id="UP000321405">
    <property type="component" value="Unassembled WGS sequence"/>
</dbReference>
<evidence type="ECO:0000256" key="2">
    <source>
        <dbReference type="ARBA" id="ARBA00022692"/>
    </source>
</evidence>
<reference evidence="4 5" key="1">
    <citation type="submission" date="2019-07" db="EMBL/GenBank/DDBJ databases">
        <title>Whole genome shotgun sequence of Swaminathania salitolerans NBRC 104436.</title>
        <authorList>
            <person name="Hosoyama A."/>
            <person name="Uohara A."/>
            <person name="Ohji S."/>
            <person name="Ichikawa N."/>
        </authorList>
    </citation>
    <scope>NUCLEOTIDE SEQUENCE [LARGE SCALE GENOMIC DNA]</scope>
    <source>
        <strain evidence="4 5">NBRC 104436</strain>
    </source>
</reference>
<dbReference type="EMBL" id="BJVC01000003">
    <property type="protein sequence ID" value="GEL02426.1"/>
    <property type="molecule type" value="Genomic_DNA"/>
</dbReference>
<proteinExistence type="predicted"/>
<dbReference type="GO" id="GO:0016020">
    <property type="term" value="C:membrane"/>
    <property type="evidence" value="ECO:0007669"/>
    <property type="project" value="UniProtKB-SubCell"/>
</dbReference>
<dbReference type="RefSeq" id="WP_147093515.1">
    <property type="nucleotide sequence ID" value="NZ_BJVC01000003.1"/>
</dbReference>
<dbReference type="AlphaFoldDB" id="A0A511BQ08"/>
<dbReference type="GO" id="GO:0005737">
    <property type="term" value="C:cytoplasm"/>
    <property type="evidence" value="ECO:0007669"/>
    <property type="project" value="TreeGrafter"/>
</dbReference>
<sequence length="502" mass="57103">MTENLPSVAVVLFVKDEFSDIAGWIAWHAALGVEAFFVFDDHSSDGTWEILQAASKCYDIRLFRTDPLSEPDFYLRQRDSFMKAAALSRNEFDWIGFLDGDEYVYLRHFDSLPEFLWRFEDADGIAFSWRIHGSANRVVRPRITTIEAFPMHSTEALGDNVLVKSFVRPEKTSETYINPHWFDVPTERYARPSGRLVESANAVQEIEWSHGFVLHFICRSMEHYIQRIKRRLNADLSDSVGYWDHFDRNDETDAGPLRLVPRMEQFLAPIYEEAVGSAIRRLQSGQYGFEPAGRRETTLSPRTASVSWVALRSYFDTCLYCLPGSATIVHADGETAQREGLLPVIGYISDDTPDLIVLSIPGCNRSFMKFEGDARLMERAIFRLVTDENGAVALRNPVESFYMAFQPPENGIGKIEVNRHQAREWEQIALEPTELMDAGPQRSLPFAPGHGVSARDILHWLREEAPCPPSNDVFLRALYAAQPSVRAEISRMVPGLLWNALA</sequence>
<keyword evidence="5" id="KW-1185">Reference proteome</keyword>
<keyword evidence="3" id="KW-0472">Membrane</keyword>
<dbReference type="GO" id="GO:0016757">
    <property type="term" value="F:glycosyltransferase activity"/>
    <property type="evidence" value="ECO:0007669"/>
    <property type="project" value="TreeGrafter"/>
</dbReference>
<dbReference type="InterPro" id="IPR029044">
    <property type="entry name" value="Nucleotide-diphossugar_trans"/>
</dbReference>